<proteinExistence type="predicted"/>
<evidence type="ECO:0000313" key="4">
    <source>
        <dbReference type="Proteomes" id="UP000743370"/>
    </source>
</evidence>
<keyword evidence="2" id="KW-1133">Transmembrane helix</keyword>
<keyword evidence="2" id="KW-0472">Membrane</keyword>
<dbReference type="AlphaFoldDB" id="A0A8T0KAU5"/>
<dbReference type="InterPro" id="IPR040411">
    <property type="entry name" value="At5g23160-like"/>
</dbReference>
<name>A0A8T0KAU5_PHAAN</name>
<feature type="region of interest" description="Disordered" evidence="1">
    <location>
        <begin position="230"/>
        <end position="295"/>
    </location>
</feature>
<feature type="transmembrane region" description="Helical" evidence="2">
    <location>
        <begin position="332"/>
        <end position="364"/>
    </location>
</feature>
<reference evidence="3 4" key="1">
    <citation type="submission" date="2020-05" db="EMBL/GenBank/DDBJ databases">
        <title>Vigna angularis (adzuki bean) Var. LongXiaoDou No. 4 denovo assembly.</title>
        <authorList>
            <person name="Xiang H."/>
        </authorList>
    </citation>
    <scope>NUCLEOTIDE SEQUENCE [LARGE SCALE GENOMIC DNA]</scope>
    <source>
        <tissue evidence="3">Leaf</tissue>
    </source>
</reference>
<gene>
    <name evidence="3" type="ORF">HKW66_Vig0229760</name>
</gene>
<dbReference type="EMBL" id="JABFOF010000005">
    <property type="protein sequence ID" value="KAG2396701.1"/>
    <property type="molecule type" value="Genomic_DNA"/>
</dbReference>
<keyword evidence="2" id="KW-0812">Transmembrane</keyword>
<dbReference type="Proteomes" id="UP000743370">
    <property type="component" value="Unassembled WGS sequence"/>
</dbReference>
<evidence type="ECO:0000256" key="1">
    <source>
        <dbReference type="SAM" id="MobiDB-lite"/>
    </source>
</evidence>
<protein>
    <submittedName>
        <fullName evidence="3">Uncharacterized protein</fullName>
    </submittedName>
</protein>
<feature type="region of interest" description="Disordered" evidence="1">
    <location>
        <begin position="195"/>
        <end position="218"/>
    </location>
</feature>
<dbReference type="PANTHER" id="PTHR34379">
    <property type="entry name" value="OS07G0553800 PROTEIN"/>
    <property type="match status" value="1"/>
</dbReference>
<evidence type="ECO:0000313" key="3">
    <source>
        <dbReference type="EMBL" id="KAG2396701.1"/>
    </source>
</evidence>
<feature type="compositionally biased region" description="Low complexity" evidence="1">
    <location>
        <begin position="255"/>
        <end position="295"/>
    </location>
</feature>
<organism evidence="3 4">
    <name type="scientific">Phaseolus angularis</name>
    <name type="common">Azuki bean</name>
    <name type="synonym">Vigna angularis</name>
    <dbReference type="NCBI Taxonomy" id="3914"/>
    <lineage>
        <taxon>Eukaryota</taxon>
        <taxon>Viridiplantae</taxon>
        <taxon>Streptophyta</taxon>
        <taxon>Embryophyta</taxon>
        <taxon>Tracheophyta</taxon>
        <taxon>Spermatophyta</taxon>
        <taxon>Magnoliopsida</taxon>
        <taxon>eudicotyledons</taxon>
        <taxon>Gunneridae</taxon>
        <taxon>Pentapetalae</taxon>
        <taxon>rosids</taxon>
        <taxon>fabids</taxon>
        <taxon>Fabales</taxon>
        <taxon>Fabaceae</taxon>
        <taxon>Papilionoideae</taxon>
        <taxon>50 kb inversion clade</taxon>
        <taxon>NPAAA clade</taxon>
        <taxon>indigoferoid/millettioid clade</taxon>
        <taxon>Phaseoleae</taxon>
        <taxon>Vigna</taxon>
    </lineage>
</organism>
<sequence length="384" mass="42906">MVDVIDSQFDKLTTSLDGFANVLSSSNVHFGVISDAVVRQVSAMEDRNKILRRTSTYTYTYTEGDIYEMLSVTEFVTTPLILFTIFNGHHHPNPNTNNLSFFLLQPSNPKRQHDTVSLTANIVSEFSSKACLPNMDPPKRKPKVRMFRFLRCFNPSGVVSRERKTPDPLLTYIAMPEKHVFPTVFTSAFTAAKGGEGNGSHWKNTDRNKNDDSNNNSNLSFRRALMSALNHTSLGKKMSRKRKTKKDGFSRESSKNLSNYSSYSSSSLGFTTTSSPSSTSTTLSSISTGTVTSSTSCEPCLTRSLAMANGTRMVKQKRKDGDERRWCNGSNIAVSVFFITALLVLILWGRCYAIAYTAIGFFVVPNRRRTSQETELISSVRFKK</sequence>
<accession>A0A8T0KAU5</accession>
<feature type="compositionally biased region" description="Basic and acidic residues" evidence="1">
    <location>
        <begin position="203"/>
        <end position="212"/>
    </location>
</feature>
<comment type="caution">
    <text evidence="3">The sequence shown here is derived from an EMBL/GenBank/DDBJ whole genome shotgun (WGS) entry which is preliminary data.</text>
</comment>
<evidence type="ECO:0000256" key="2">
    <source>
        <dbReference type="SAM" id="Phobius"/>
    </source>
</evidence>
<dbReference type="PANTHER" id="PTHR34379:SF6">
    <property type="entry name" value="PROTEIN 3F"/>
    <property type="match status" value="1"/>
</dbReference>